<dbReference type="GO" id="GO:0004789">
    <property type="term" value="F:thiamine-phosphate diphosphorylase activity"/>
    <property type="evidence" value="ECO:0007669"/>
    <property type="project" value="UniProtKB-UniRule"/>
</dbReference>
<proteinExistence type="inferred from homology"/>
<dbReference type="Pfam" id="PF02581">
    <property type="entry name" value="TMP-TENI"/>
    <property type="match status" value="1"/>
</dbReference>
<comment type="catalytic activity">
    <reaction evidence="8 9 10">
        <text>2-[(2R,5Z)-2-carboxy-4-methylthiazol-5(2H)-ylidene]ethyl phosphate + 4-amino-2-methyl-5-(diphosphooxymethyl)pyrimidine + 2 H(+) = thiamine phosphate + CO2 + diphosphate</text>
        <dbReference type="Rhea" id="RHEA:47844"/>
        <dbReference type="ChEBI" id="CHEBI:15378"/>
        <dbReference type="ChEBI" id="CHEBI:16526"/>
        <dbReference type="ChEBI" id="CHEBI:33019"/>
        <dbReference type="ChEBI" id="CHEBI:37575"/>
        <dbReference type="ChEBI" id="CHEBI:57841"/>
        <dbReference type="ChEBI" id="CHEBI:62899"/>
        <dbReference type="EC" id="2.5.1.3"/>
    </reaction>
</comment>
<accession>A0A5R9GNG2</accession>
<name>A0A5R9GNG2_9PROT</name>
<feature type="binding site" evidence="9">
    <location>
        <position position="110"/>
    </location>
    <ligand>
        <name>4-amino-2-methyl-5-(diphosphooxymethyl)pyrimidine</name>
        <dbReference type="ChEBI" id="CHEBI:57841"/>
    </ligand>
</feature>
<comment type="similarity">
    <text evidence="9 10">Belongs to the thiamine-phosphate synthase family.</text>
</comment>
<evidence type="ECO:0000256" key="8">
    <source>
        <dbReference type="ARBA" id="ARBA00047883"/>
    </source>
</evidence>
<evidence type="ECO:0000256" key="11">
    <source>
        <dbReference type="RuleBase" id="RU004253"/>
    </source>
</evidence>
<dbReference type="CDD" id="cd00564">
    <property type="entry name" value="TMP_TenI"/>
    <property type="match status" value="1"/>
</dbReference>
<protein>
    <recommendedName>
        <fullName evidence="9">Thiamine-phosphate synthase</fullName>
        <shortName evidence="9">TP synthase</shortName>
        <shortName evidence="9">TPS</shortName>
        <ecNumber evidence="9">2.5.1.3</ecNumber>
    </recommendedName>
    <alternativeName>
        <fullName evidence="9">Thiamine-phosphate pyrophosphorylase</fullName>
        <shortName evidence="9">TMP pyrophosphorylase</shortName>
        <shortName evidence="9">TMP-PPase</shortName>
    </alternativeName>
</protein>
<dbReference type="HAMAP" id="MF_00097">
    <property type="entry name" value="TMP_synthase"/>
    <property type="match status" value="1"/>
</dbReference>
<feature type="binding site" evidence="9">
    <location>
        <position position="90"/>
    </location>
    <ligand>
        <name>Mg(2+)</name>
        <dbReference type="ChEBI" id="CHEBI:18420"/>
    </ligand>
</feature>
<dbReference type="PANTHER" id="PTHR20857">
    <property type="entry name" value="THIAMINE-PHOSPHATE PYROPHOSPHORYLASE"/>
    <property type="match status" value="1"/>
</dbReference>
<dbReference type="Gene3D" id="3.20.20.70">
    <property type="entry name" value="Aldolase class I"/>
    <property type="match status" value="1"/>
</dbReference>
<evidence type="ECO:0000313" key="13">
    <source>
        <dbReference type="EMBL" id="TLS67891.1"/>
    </source>
</evidence>
<reference evidence="13 14" key="1">
    <citation type="journal article" date="2019" name="Appl. Environ. Microbiol.">
        <title>Environmental Evidence and Genomic Insight of Iron-oxidizing Bacteria Preference Towards More Corrosion Resistant Stainless Steel at Higher Salinities.</title>
        <authorList>
            <person name="Garrison C.E."/>
            <person name="Price K.A."/>
            <person name="Field E.K."/>
        </authorList>
    </citation>
    <scope>NUCLEOTIDE SEQUENCE [LARGE SCALE GENOMIC DNA]</scope>
    <source>
        <strain evidence="13 14">P3</strain>
    </source>
</reference>
<dbReference type="InterPro" id="IPR022998">
    <property type="entry name" value="ThiamineP_synth_TenI"/>
</dbReference>
<feature type="binding site" evidence="9">
    <location>
        <begin position="38"/>
        <end position="42"/>
    </location>
    <ligand>
        <name>4-amino-2-methyl-5-(diphosphooxymethyl)pyrimidine</name>
        <dbReference type="ChEBI" id="CHEBI:57841"/>
    </ligand>
</feature>
<comment type="function">
    <text evidence="9">Condenses 4-methyl-5-(beta-hydroxyethyl)thiazole monophosphate (THZ-P) and 2-methyl-4-amino-5-hydroxymethyl pyrimidine pyrophosphate (HMP-PP) to form thiamine monophosphate (TMP).</text>
</comment>
<dbReference type="InterPro" id="IPR013785">
    <property type="entry name" value="Aldolase_TIM"/>
</dbReference>
<sequence length="211" mass="22387">MSERRLSGIYAILPAGLETDELLTKAEAALQGGVRILQFRDKKSGYHRALKRAKALRALTRTYGCSFIVNDSLQMAQESEADGVHLGRDDLINLTRLRVEAGHDLLVGVTCRADAALAKHVLAEGADYVSFGAVWATATKPEVPAIGLPRLAKARQMFPDANICAIGGINSGNIAMVKAAGADCAAVISGLFAADDIVSEAQKLVAIWDQA</sequence>
<dbReference type="AlphaFoldDB" id="A0A5R9GNG2"/>
<evidence type="ECO:0000259" key="12">
    <source>
        <dbReference type="Pfam" id="PF02581"/>
    </source>
</evidence>
<keyword evidence="3 9" id="KW-0479">Metal-binding</keyword>
<dbReference type="PANTHER" id="PTHR20857:SF15">
    <property type="entry name" value="THIAMINE-PHOSPHATE SYNTHASE"/>
    <property type="match status" value="1"/>
</dbReference>
<feature type="domain" description="Thiamine phosphate synthase/TenI" evidence="12">
    <location>
        <begin position="9"/>
        <end position="191"/>
    </location>
</feature>
<comment type="caution">
    <text evidence="13">The sequence shown here is derived from an EMBL/GenBank/DDBJ whole genome shotgun (WGS) entry which is preliminary data.</text>
</comment>
<feature type="binding site" evidence="9">
    <location>
        <position position="168"/>
    </location>
    <ligand>
        <name>2-[(2R,5Z)-2-carboxy-4-methylthiazol-5(2H)-ylidene]ethyl phosphate</name>
        <dbReference type="ChEBI" id="CHEBI:62899"/>
    </ligand>
</feature>
<comment type="cofactor">
    <cofactor evidence="9">
        <name>Mg(2+)</name>
        <dbReference type="ChEBI" id="CHEBI:18420"/>
    </cofactor>
    <text evidence="9">Binds 1 Mg(2+) ion per subunit.</text>
</comment>
<dbReference type="RefSeq" id="WP_138238787.1">
    <property type="nucleotide sequence ID" value="NZ_VBRY01000004.1"/>
</dbReference>
<feature type="binding site" evidence="9">
    <location>
        <begin position="137"/>
        <end position="139"/>
    </location>
    <ligand>
        <name>2-[(2R,5Z)-2-carboxy-4-methylthiazol-5(2H)-ylidene]ethyl phosphate</name>
        <dbReference type="ChEBI" id="CHEBI:62899"/>
    </ligand>
</feature>
<dbReference type="InterPro" id="IPR036206">
    <property type="entry name" value="ThiamineP_synth_sf"/>
</dbReference>
<organism evidence="13 14">
    <name type="scientific">Mariprofundus erugo</name>
    <dbReference type="NCBI Taxonomy" id="2528639"/>
    <lineage>
        <taxon>Bacteria</taxon>
        <taxon>Pseudomonadati</taxon>
        <taxon>Pseudomonadota</taxon>
        <taxon>Candidatius Mariprofundia</taxon>
        <taxon>Mariprofundales</taxon>
        <taxon>Mariprofundaceae</taxon>
        <taxon>Mariprofundus</taxon>
    </lineage>
</organism>
<feature type="binding site" evidence="9">
    <location>
        <position position="140"/>
    </location>
    <ligand>
        <name>4-amino-2-methyl-5-(diphosphooxymethyl)pyrimidine</name>
        <dbReference type="ChEBI" id="CHEBI:57841"/>
    </ligand>
</feature>
<evidence type="ECO:0000256" key="10">
    <source>
        <dbReference type="RuleBase" id="RU003826"/>
    </source>
</evidence>
<comment type="catalytic activity">
    <reaction evidence="6 9 10">
        <text>4-methyl-5-(2-phosphooxyethyl)-thiazole + 4-amino-2-methyl-5-(diphosphooxymethyl)pyrimidine + H(+) = thiamine phosphate + diphosphate</text>
        <dbReference type="Rhea" id="RHEA:22328"/>
        <dbReference type="ChEBI" id="CHEBI:15378"/>
        <dbReference type="ChEBI" id="CHEBI:33019"/>
        <dbReference type="ChEBI" id="CHEBI:37575"/>
        <dbReference type="ChEBI" id="CHEBI:57841"/>
        <dbReference type="ChEBI" id="CHEBI:58296"/>
        <dbReference type="EC" id="2.5.1.3"/>
    </reaction>
</comment>
<dbReference type="Proteomes" id="UP000306585">
    <property type="component" value="Unassembled WGS sequence"/>
</dbReference>
<dbReference type="GO" id="GO:0009228">
    <property type="term" value="P:thiamine biosynthetic process"/>
    <property type="evidence" value="ECO:0007669"/>
    <property type="project" value="UniProtKB-KW"/>
</dbReference>
<dbReference type="GO" id="GO:0009229">
    <property type="term" value="P:thiamine diphosphate biosynthetic process"/>
    <property type="evidence" value="ECO:0007669"/>
    <property type="project" value="UniProtKB-UniRule"/>
</dbReference>
<evidence type="ECO:0000256" key="5">
    <source>
        <dbReference type="ARBA" id="ARBA00022977"/>
    </source>
</evidence>
<keyword evidence="5 9" id="KW-0784">Thiamine biosynthesis</keyword>
<feature type="binding site" evidence="9">
    <location>
        <position position="71"/>
    </location>
    <ligand>
        <name>Mg(2+)</name>
        <dbReference type="ChEBI" id="CHEBI:18420"/>
    </ligand>
</feature>
<keyword evidence="4 9" id="KW-0460">Magnesium</keyword>
<evidence type="ECO:0000256" key="4">
    <source>
        <dbReference type="ARBA" id="ARBA00022842"/>
    </source>
</evidence>
<evidence type="ECO:0000256" key="3">
    <source>
        <dbReference type="ARBA" id="ARBA00022723"/>
    </source>
</evidence>
<keyword evidence="2 9" id="KW-0808">Transferase</keyword>
<dbReference type="UniPathway" id="UPA00060">
    <property type="reaction ID" value="UER00141"/>
</dbReference>
<dbReference type="NCBIfam" id="TIGR00693">
    <property type="entry name" value="thiE"/>
    <property type="match status" value="1"/>
</dbReference>
<dbReference type="GO" id="GO:0005737">
    <property type="term" value="C:cytoplasm"/>
    <property type="evidence" value="ECO:0007669"/>
    <property type="project" value="TreeGrafter"/>
</dbReference>
<evidence type="ECO:0000313" key="14">
    <source>
        <dbReference type="Proteomes" id="UP000306585"/>
    </source>
</evidence>
<dbReference type="InterPro" id="IPR034291">
    <property type="entry name" value="TMP_synthase"/>
</dbReference>
<evidence type="ECO:0000256" key="1">
    <source>
        <dbReference type="ARBA" id="ARBA00005165"/>
    </source>
</evidence>
<gene>
    <name evidence="9" type="primary">thiE</name>
    <name evidence="13" type="ORF">FEF65_05435</name>
</gene>
<evidence type="ECO:0000256" key="6">
    <source>
        <dbReference type="ARBA" id="ARBA00047334"/>
    </source>
</evidence>
<dbReference type="GO" id="GO:0000287">
    <property type="term" value="F:magnesium ion binding"/>
    <property type="evidence" value="ECO:0007669"/>
    <property type="project" value="UniProtKB-UniRule"/>
</dbReference>
<feature type="binding site" evidence="9">
    <location>
        <position position="70"/>
    </location>
    <ligand>
        <name>4-amino-2-methyl-5-(diphosphooxymethyl)pyrimidine</name>
        <dbReference type="ChEBI" id="CHEBI:57841"/>
    </ligand>
</feature>
<keyword evidence="14" id="KW-1185">Reference proteome</keyword>
<evidence type="ECO:0000256" key="7">
    <source>
        <dbReference type="ARBA" id="ARBA00047851"/>
    </source>
</evidence>
<evidence type="ECO:0000256" key="9">
    <source>
        <dbReference type="HAMAP-Rule" id="MF_00097"/>
    </source>
</evidence>
<comment type="pathway">
    <text evidence="1 9 11">Cofactor biosynthesis; thiamine diphosphate biosynthesis; thiamine phosphate from 4-amino-2-methyl-5-diphosphomethylpyrimidine and 4-methyl-5-(2-phosphoethyl)-thiazole: step 1/1.</text>
</comment>
<comment type="catalytic activity">
    <reaction evidence="7 9 10">
        <text>2-(2-carboxy-4-methylthiazol-5-yl)ethyl phosphate + 4-amino-2-methyl-5-(diphosphooxymethyl)pyrimidine + 2 H(+) = thiamine phosphate + CO2 + diphosphate</text>
        <dbReference type="Rhea" id="RHEA:47848"/>
        <dbReference type="ChEBI" id="CHEBI:15378"/>
        <dbReference type="ChEBI" id="CHEBI:16526"/>
        <dbReference type="ChEBI" id="CHEBI:33019"/>
        <dbReference type="ChEBI" id="CHEBI:37575"/>
        <dbReference type="ChEBI" id="CHEBI:57841"/>
        <dbReference type="ChEBI" id="CHEBI:62890"/>
        <dbReference type="EC" id="2.5.1.3"/>
    </reaction>
</comment>
<feature type="binding site" evidence="9">
    <location>
        <begin position="188"/>
        <end position="189"/>
    </location>
    <ligand>
        <name>2-[(2R,5Z)-2-carboxy-4-methylthiazol-5(2H)-ylidene]ethyl phosphate</name>
        <dbReference type="ChEBI" id="CHEBI:62899"/>
    </ligand>
</feature>
<dbReference type="EMBL" id="VBRY01000004">
    <property type="protein sequence ID" value="TLS67891.1"/>
    <property type="molecule type" value="Genomic_DNA"/>
</dbReference>
<dbReference type="EC" id="2.5.1.3" evidence="9"/>
<dbReference type="SUPFAM" id="SSF51391">
    <property type="entry name" value="Thiamin phosphate synthase"/>
    <property type="match status" value="1"/>
</dbReference>
<evidence type="ECO:0000256" key="2">
    <source>
        <dbReference type="ARBA" id="ARBA00022679"/>
    </source>
</evidence>